<dbReference type="EMBL" id="BART01018402">
    <property type="protein sequence ID" value="GAG74947.1"/>
    <property type="molecule type" value="Genomic_DNA"/>
</dbReference>
<sequence length="105" mass="11235">MKVPAIITTFFVAIALFPVSATIINVPDDYPTIQEGIDASADGDTVLVADGQYYERISFYGKGILLTSEFIIDSDTLHIQNTIIDADTSEIGVVDTGSVVCFVNG</sequence>
<name>X1B0T6_9ZZZZ</name>
<dbReference type="InterPro" id="IPR011050">
    <property type="entry name" value="Pectin_lyase_fold/virulence"/>
</dbReference>
<dbReference type="AlphaFoldDB" id="X1B0T6"/>
<protein>
    <recommendedName>
        <fullName evidence="2">DUF1565 domain-containing protein</fullName>
    </recommendedName>
</protein>
<organism evidence="1">
    <name type="scientific">marine sediment metagenome</name>
    <dbReference type="NCBI Taxonomy" id="412755"/>
    <lineage>
        <taxon>unclassified sequences</taxon>
        <taxon>metagenomes</taxon>
        <taxon>ecological metagenomes</taxon>
    </lineage>
</organism>
<dbReference type="InterPro" id="IPR012334">
    <property type="entry name" value="Pectin_lyas_fold"/>
</dbReference>
<gene>
    <name evidence="1" type="ORF">S01H4_34748</name>
</gene>
<dbReference type="Gene3D" id="2.160.20.10">
    <property type="entry name" value="Single-stranded right-handed beta-helix, Pectin lyase-like"/>
    <property type="match status" value="1"/>
</dbReference>
<evidence type="ECO:0000313" key="1">
    <source>
        <dbReference type="EMBL" id="GAG74947.1"/>
    </source>
</evidence>
<feature type="non-terminal residue" evidence="1">
    <location>
        <position position="105"/>
    </location>
</feature>
<reference evidence="1" key="1">
    <citation type="journal article" date="2014" name="Front. Microbiol.">
        <title>High frequency of phylogenetically diverse reductive dehalogenase-homologous genes in deep subseafloor sedimentary metagenomes.</title>
        <authorList>
            <person name="Kawai M."/>
            <person name="Futagami T."/>
            <person name="Toyoda A."/>
            <person name="Takaki Y."/>
            <person name="Nishi S."/>
            <person name="Hori S."/>
            <person name="Arai W."/>
            <person name="Tsubouchi T."/>
            <person name="Morono Y."/>
            <person name="Uchiyama I."/>
            <person name="Ito T."/>
            <person name="Fujiyama A."/>
            <person name="Inagaki F."/>
            <person name="Takami H."/>
        </authorList>
    </citation>
    <scope>NUCLEOTIDE SEQUENCE</scope>
    <source>
        <strain evidence="1">Expedition CK06-06</strain>
    </source>
</reference>
<dbReference type="SUPFAM" id="SSF51126">
    <property type="entry name" value="Pectin lyase-like"/>
    <property type="match status" value="1"/>
</dbReference>
<proteinExistence type="predicted"/>
<accession>X1B0T6</accession>
<comment type="caution">
    <text evidence="1">The sequence shown here is derived from an EMBL/GenBank/DDBJ whole genome shotgun (WGS) entry which is preliminary data.</text>
</comment>
<evidence type="ECO:0008006" key="2">
    <source>
        <dbReference type="Google" id="ProtNLM"/>
    </source>
</evidence>